<proteinExistence type="predicted"/>
<evidence type="ECO:0000259" key="1">
    <source>
        <dbReference type="Pfam" id="PF12697"/>
    </source>
</evidence>
<dbReference type="InterPro" id="IPR000073">
    <property type="entry name" value="AB_hydrolase_1"/>
</dbReference>
<evidence type="ECO:0000313" key="3">
    <source>
        <dbReference type="Proteomes" id="UP000053558"/>
    </source>
</evidence>
<dbReference type="GeneID" id="19200421"/>
<organism evidence="2 3">
    <name type="scientific">Coniophora puteana (strain RWD-64-598)</name>
    <name type="common">Brown rot fungus</name>
    <dbReference type="NCBI Taxonomy" id="741705"/>
    <lineage>
        <taxon>Eukaryota</taxon>
        <taxon>Fungi</taxon>
        <taxon>Dikarya</taxon>
        <taxon>Basidiomycota</taxon>
        <taxon>Agaricomycotina</taxon>
        <taxon>Agaricomycetes</taxon>
        <taxon>Agaricomycetidae</taxon>
        <taxon>Boletales</taxon>
        <taxon>Coniophorineae</taxon>
        <taxon>Coniophoraceae</taxon>
        <taxon>Coniophora</taxon>
    </lineage>
</organism>
<name>A0A5M3M7W5_CONPW</name>
<dbReference type="GO" id="GO:0016787">
    <property type="term" value="F:hydrolase activity"/>
    <property type="evidence" value="ECO:0007669"/>
    <property type="project" value="UniProtKB-KW"/>
</dbReference>
<feature type="domain" description="AB hydrolase-1" evidence="1">
    <location>
        <begin position="139"/>
        <end position="429"/>
    </location>
</feature>
<dbReference type="GO" id="GO:0016020">
    <property type="term" value="C:membrane"/>
    <property type="evidence" value="ECO:0007669"/>
    <property type="project" value="TreeGrafter"/>
</dbReference>
<comment type="caution">
    <text evidence="2">The sequence shown here is derived from an EMBL/GenBank/DDBJ whole genome shotgun (WGS) entry which is preliminary data.</text>
</comment>
<dbReference type="SUPFAM" id="SSF53474">
    <property type="entry name" value="alpha/beta-Hydrolases"/>
    <property type="match status" value="1"/>
</dbReference>
<dbReference type="RefSeq" id="XP_007775053.1">
    <property type="nucleotide sequence ID" value="XM_007776863.1"/>
</dbReference>
<dbReference type="InterPro" id="IPR050266">
    <property type="entry name" value="AB_hydrolase_sf"/>
</dbReference>
<gene>
    <name evidence="2" type="ORF">CONPUDRAFT_132597</name>
</gene>
<sequence>MNQASIPSKIPFTPTSTYESFKPQPWLPIEEYPDPLLYPELPSKPRSPNFSENYTLSTHIVPAAYPRFTPETPLPEIHPFTGNSTERMTQISELAENILRKRYAHDERELVGERDQKIYWHCINRYARKEPSGTGITLFLAHASGFPKETWEATLRTLSASAAGPLIEEIWAWEAIQHGDSALLNARTLGGMYDWADNARDIVNFLLNYMPDELCASLPTGLPRVPAAVSKAREKRGFLKRTLVAVGHSFGGATSALAALNFPNLFSSLILVDPMITPPAKPDVLSQTPSLLSSISRRDKWSSREEAKSMFQKSPFFSRWHPDILDLYVAFGLADDPAGGVRLKTSGLQEALVYANSRRRVPGEVWQDIEKLDPRITLRWAGPGETGLGISVPGSFAVLAWRRPVNASNILIEGAGHLVVQEQPVKLADEIATFLLHEYGSGGSMFKSLL</sequence>
<dbReference type="PANTHER" id="PTHR43798">
    <property type="entry name" value="MONOACYLGLYCEROL LIPASE"/>
    <property type="match status" value="1"/>
</dbReference>
<evidence type="ECO:0000313" key="2">
    <source>
        <dbReference type="EMBL" id="EIW75006.1"/>
    </source>
</evidence>
<dbReference type="Proteomes" id="UP000053558">
    <property type="component" value="Unassembled WGS sequence"/>
</dbReference>
<dbReference type="EMBL" id="JH711590">
    <property type="protein sequence ID" value="EIW75006.1"/>
    <property type="molecule type" value="Genomic_DNA"/>
</dbReference>
<dbReference type="OMA" id="WISTTHV"/>
<dbReference type="AlphaFoldDB" id="A0A5M3M7W5"/>
<dbReference type="InterPro" id="IPR029058">
    <property type="entry name" value="AB_hydrolase_fold"/>
</dbReference>
<dbReference type="OrthoDB" id="94039at2759"/>
<dbReference type="KEGG" id="cput:CONPUDRAFT_132597"/>
<accession>A0A5M3M7W5</accession>
<dbReference type="PANTHER" id="PTHR43798:SF33">
    <property type="entry name" value="HYDROLASE, PUTATIVE (AFU_ORTHOLOGUE AFUA_2G14860)-RELATED"/>
    <property type="match status" value="1"/>
</dbReference>
<keyword evidence="2" id="KW-0378">Hydrolase</keyword>
<dbReference type="Gene3D" id="3.40.50.1820">
    <property type="entry name" value="alpha/beta hydrolase"/>
    <property type="match status" value="1"/>
</dbReference>
<protein>
    <submittedName>
        <fullName evidence="2">Alpha beta-hydrolase</fullName>
    </submittedName>
</protein>
<keyword evidence="3" id="KW-1185">Reference proteome</keyword>
<dbReference type="Pfam" id="PF12697">
    <property type="entry name" value="Abhydrolase_6"/>
    <property type="match status" value="1"/>
</dbReference>
<reference evidence="3" key="1">
    <citation type="journal article" date="2012" name="Science">
        <title>The Paleozoic origin of enzymatic lignin decomposition reconstructed from 31 fungal genomes.</title>
        <authorList>
            <person name="Floudas D."/>
            <person name="Binder M."/>
            <person name="Riley R."/>
            <person name="Barry K."/>
            <person name="Blanchette R.A."/>
            <person name="Henrissat B."/>
            <person name="Martinez A.T."/>
            <person name="Otillar R."/>
            <person name="Spatafora J.W."/>
            <person name="Yadav J.S."/>
            <person name="Aerts A."/>
            <person name="Benoit I."/>
            <person name="Boyd A."/>
            <person name="Carlson A."/>
            <person name="Copeland A."/>
            <person name="Coutinho P.M."/>
            <person name="de Vries R.P."/>
            <person name="Ferreira P."/>
            <person name="Findley K."/>
            <person name="Foster B."/>
            <person name="Gaskell J."/>
            <person name="Glotzer D."/>
            <person name="Gorecki P."/>
            <person name="Heitman J."/>
            <person name="Hesse C."/>
            <person name="Hori C."/>
            <person name="Igarashi K."/>
            <person name="Jurgens J.A."/>
            <person name="Kallen N."/>
            <person name="Kersten P."/>
            <person name="Kohler A."/>
            <person name="Kuees U."/>
            <person name="Kumar T.K.A."/>
            <person name="Kuo A."/>
            <person name="LaButti K."/>
            <person name="Larrondo L.F."/>
            <person name="Lindquist E."/>
            <person name="Ling A."/>
            <person name="Lombard V."/>
            <person name="Lucas S."/>
            <person name="Lundell T."/>
            <person name="Martin R."/>
            <person name="McLaughlin D.J."/>
            <person name="Morgenstern I."/>
            <person name="Morin E."/>
            <person name="Murat C."/>
            <person name="Nagy L.G."/>
            <person name="Nolan M."/>
            <person name="Ohm R.A."/>
            <person name="Patyshakuliyeva A."/>
            <person name="Rokas A."/>
            <person name="Ruiz-Duenas F.J."/>
            <person name="Sabat G."/>
            <person name="Salamov A."/>
            <person name="Samejima M."/>
            <person name="Schmutz J."/>
            <person name="Slot J.C."/>
            <person name="St John F."/>
            <person name="Stenlid J."/>
            <person name="Sun H."/>
            <person name="Sun S."/>
            <person name="Syed K."/>
            <person name="Tsang A."/>
            <person name="Wiebenga A."/>
            <person name="Young D."/>
            <person name="Pisabarro A."/>
            <person name="Eastwood D.C."/>
            <person name="Martin F."/>
            <person name="Cullen D."/>
            <person name="Grigoriev I.V."/>
            <person name="Hibbett D.S."/>
        </authorList>
    </citation>
    <scope>NUCLEOTIDE SEQUENCE [LARGE SCALE GENOMIC DNA]</scope>
    <source>
        <strain evidence="3">RWD-64-598 SS2</strain>
    </source>
</reference>